<reference evidence="1 2" key="1">
    <citation type="submission" date="2021-03" db="EMBL/GenBank/DDBJ databases">
        <title>Genomic Encyclopedia of Type Strains, Phase IV (KMG-IV): sequencing the most valuable type-strain genomes for metagenomic binning, comparative biology and taxonomic classification.</title>
        <authorList>
            <person name="Goeker M."/>
        </authorList>
    </citation>
    <scope>NUCLEOTIDE SEQUENCE [LARGE SCALE GENOMIC DNA]</scope>
    <source>
        <strain evidence="1 2">DSM 21085</strain>
    </source>
</reference>
<keyword evidence="2" id="KW-1185">Reference proteome</keyword>
<sequence>MRDLLATYYGIQANERTVWNGVEGLKHNNIVYFTISADQREIIHMEQAALAYYLYENNYTQTAIPVPNRKGDWYTEYNNKNHMVFQLEDKPFDSSEVHGASLAHFHQTGSRYQYEPQAISSYGQWKQLWIDKLTAFEKQIEVDSAEYPNAYYRLLIDVLPYIIGISENAIQYMQESEYESRFHEVDQGTIAFRRYQGELGKSTIWTTDLVYDHPIRDLAEYIRFKLLKHEDPMNEIKVFLDEYKQVRTLSIFSWRLLYARLLYPIHLFDIIERGFIEQQYEQRYDELNEMLEHQSIYEDRLGKLFAHLGIDSKELQIPMLHWL</sequence>
<name>A0ABS4HGZ8_9BACI</name>
<dbReference type="Proteomes" id="UP001519328">
    <property type="component" value="Unassembled WGS sequence"/>
</dbReference>
<dbReference type="InterPro" id="IPR047175">
    <property type="entry name" value="CotS-like"/>
</dbReference>
<comment type="caution">
    <text evidence="1">The sequence shown here is derived from an EMBL/GenBank/DDBJ whole genome shotgun (WGS) entry which is preliminary data.</text>
</comment>
<protein>
    <submittedName>
        <fullName evidence="1">Spore coat protein YutH</fullName>
    </submittedName>
</protein>
<dbReference type="Gene3D" id="3.90.1200.10">
    <property type="match status" value="1"/>
</dbReference>
<keyword evidence="1" id="KW-0946">Virion</keyword>
<dbReference type="EMBL" id="JAGGKK010000018">
    <property type="protein sequence ID" value="MBP1950108.1"/>
    <property type="molecule type" value="Genomic_DNA"/>
</dbReference>
<dbReference type="PANTHER" id="PTHR39179">
    <property type="entry name" value="SPORE COAT PROTEIN I"/>
    <property type="match status" value="1"/>
</dbReference>
<evidence type="ECO:0000313" key="2">
    <source>
        <dbReference type="Proteomes" id="UP001519328"/>
    </source>
</evidence>
<proteinExistence type="predicted"/>
<accession>A0ABS4HGZ8</accession>
<gene>
    <name evidence="1" type="ORF">J2Z82_003065</name>
</gene>
<organism evidence="1 2">
    <name type="scientific">Virgibacillus litoralis</name>
    <dbReference type="NCBI Taxonomy" id="578221"/>
    <lineage>
        <taxon>Bacteria</taxon>
        <taxon>Bacillati</taxon>
        <taxon>Bacillota</taxon>
        <taxon>Bacilli</taxon>
        <taxon>Bacillales</taxon>
        <taxon>Bacillaceae</taxon>
        <taxon>Virgibacillus</taxon>
    </lineage>
</organism>
<dbReference type="PANTHER" id="PTHR39179:SF2">
    <property type="entry name" value="ENDOSPORE COAT-ASSOCIATED PROTEIN YUTH"/>
    <property type="match status" value="1"/>
</dbReference>
<dbReference type="RefSeq" id="WP_209481551.1">
    <property type="nucleotide sequence ID" value="NZ_JAGGKK010000018.1"/>
</dbReference>
<keyword evidence="1" id="KW-0167">Capsid protein</keyword>
<evidence type="ECO:0000313" key="1">
    <source>
        <dbReference type="EMBL" id="MBP1950108.1"/>
    </source>
</evidence>